<gene>
    <name evidence="3" type="ORF">GCM10023090_10560</name>
</gene>
<dbReference type="Proteomes" id="UP001501788">
    <property type="component" value="Unassembled WGS sequence"/>
</dbReference>
<comment type="caution">
    <text evidence="3">The sequence shown here is derived from an EMBL/GenBank/DDBJ whole genome shotgun (WGS) entry which is preliminary data.</text>
</comment>
<dbReference type="InterPro" id="IPR043519">
    <property type="entry name" value="NT_sf"/>
</dbReference>
<feature type="domain" description="RelA/SpoT" evidence="2">
    <location>
        <begin position="52"/>
        <end position="187"/>
    </location>
</feature>
<dbReference type="SUPFAM" id="SSF81301">
    <property type="entry name" value="Nucleotidyltransferase"/>
    <property type="match status" value="1"/>
</dbReference>
<organism evidence="3 4">
    <name type="scientific">Acidovorax lacteus</name>
    <dbReference type="NCBI Taxonomy" id="1924988"/>
    <lineage>
        <taxon>Bacteria</taxon>
        <taxon>Pseudomonadati</taxon>
        <taxon>Pseudomonadota</taxon>
        <taxon>Betaproteobacteria</taxon>
        <taxon>Burkholderiales</taxon>
        <taxon>Comamonadaceae</taxon>
        <taxon>Acidovorax</taxon>
    </lineage>
</organism>
<evidence type="ECO:0000256" key="1">
    <source>
        <dbReference type="SAM" id="MobiDB-lite"/>
    </source>
</evidence>
<dbReference type="PANTHER" id="PTHR41773">
    <property type="entry name" value="GTP PYROPHOSPHATASE-RELATED"/>
    <property type="match status" value="1"/>
</dbReference>
<feature type="region of interest" description="Disordered" evidence="1">
    <location>
        <begin position="223"/>
        <end position="242"/>
    </location>
</feature>
<name>A0ABP8L2S5_9BURK</name>
<reference evidence="4" key="1">
    <citation type="journal article" date="2019" name="Int. J. Syst. Evol. Microbiol.">
        <title>The Global Catalogue of Microorganisms (GCM) 10K type strain sequencing project: providing services to taxonomists for standard genome sequencing and annotation.</title>
        <authorList>
            <consortium name="The Broad Institute Genomics Platform"/>
            <consortium name="The Broad Institute Genome Sequencing Center for Infectious Disease"/>
            <person name="Wu L."/>
            <person name="Ma J."/>
        </authorList>
    </citation>
    <scope>NUCLEOTIDE SEQUENCE [LARGE SCALE GENOMIC DNA]</scope>
    <source>
        <strain evidence="4">JCM 31890</strain>
    </source>
</reference>
<accession>A0ABP8L2S5</accession>
<dbReference type="CDD" id="cd05399">
    <property type="entry name" value="NT_Rel-Spo_like"/>
    <property type="match status" value="1"/>
</dbReference>
<dbReference type="Gene3D" id="3.30.460.10">
    <property type="entry name" value="Beta Polymerase, domain 2"/>
    <property type="match status" value="1"/>
</dbReference>
<evidence type="ECO:0000259" key="2">
    <source>
        <dbReference type="SMART" id="SM00954"/>
    </source>
</evidence>
<keyword evidence="4" id="KW-1185">Reference proteome</keyword>
<dbReference type="Pfam" id="PF04607">
    <property type="entry name" value="RelA_SpoT"/>
    <property type="match status" value="1"/>
</dbReference>
<dbReference type="PANTHER" id="PTHR41773:SF1">
    <property type="entry name" value="RELA_SPOT DOMAIN-CONTAINING PROTEIN"/>
    <property type="match status" value="1"/>
</dbReference>
<dbReference type="SMART" id="SM00954">
    <property type="entry name" value="RelA_SpoT"/>
    <property type="match status" value="1"/>
</dbReference>
<evidence type="ECO:0000313" key="3">
    <source>
        <dbReference type="EMBL" id="GAA4421452.1"/>
    </source>
</evidence>
<sequence length="373" mass="41770">MPSLDFDAEARRFRSLYTQQQAAWQAVCDELVRTVQACVAQVPGLEIAKVEGRVKDGEESVRKFVRKYRAALEEAQTPYEIADHITDLIGVRVVCLYEDELEKVAESLRAQFALVDVTDKVAAIESTEGSFGYKGLHLDLRLPAVPQESTAWAAWGTRPFELQVRTITQDAWSVLDHRIKYKKSIPGPLKRRINVLAALFELADREFRQIRDATMAELLQAPDETAEPQPDPAAPDAPATAAPASGPALNAFTFLKIAQHFFREFDFEPRKVDLFVDEIQQWSPGLTRARFNGLLRNTLGTIKRYRQHYEDAHPGSSFNPFTVIRHCLYLSDRQTFRPALRNAAREAFEAWLASEAASAASAAAANPGATPDR</sequence>
<dbReference type="InterPro" id="IPR007685">
    <property type="entry name" value="RelA_SpoT"/>
</dbReference>
<evidence type="ECO:0000313" key="4">
    <source>
        <dbReference type="Proteomes" id="UP001501788"/>
    </source>
</evidence>
<dbReference type="RefSeq" id="WP_345061902.1">
    <property type="nucleotide sequence ID" value="NZ_BAABEX010000007.1"/>
</dbReference>
<dbReference type="EMBL" id="BAABEX010000007">
    <property type="protein sequence ID" value="GAA4421452.1"/>
    <property type="molecule type" value="Genomic_DNA"/>
</dbReference>
<dbReference type="Gene3D" id="1.10.287.860">
    <property type="entry name" value="Nucleotidyltransferase"/>
    <property type="match status" value="1"/>
</dbReference>
<proteinExistence type="predicted"/>
<protein>
    <submittedName>
        <fullName evidence="3">(P)ppGpp synthetase</fullName>
    </submittedName>
</protein>